<evidence type="ECO:0000313" key="3">
    <source>
        <dbReference type="Proteomes" id="UP001310022"/>
    </source>
</evidence>
<gene>
    <name evidence="2" type="ORF">PEDI_21590</name>
</gene>
<evidence type="ECO:0000313" key="2">
    <source>
        <dbReference type="EMBL" id="GJM61607.1"/>
    </source>
</evidence>
<keyword evidence="1" id="KW-1133">Transmembrane helix</keyword>
<feature type="transmembrane region" description="Helical" evidence="1">
    <location>
        <begin position="38"/>
        <end position="61"/>
    </location>
</feature>
<protein>
    <submittedName>
        <fullName evidence="2">DUF2279 domain-containing protein</fullName>
    </submittedName>
</protein>
<feature type="transmembrane region" description="Helical" evidence="1">
    <location>
        <begin position="6"/>
        <end position="26"/>
    </location>
</feature>
<name>A0AAN4VZK7_9BACT</name>
<dbReference type="Pfam" id="PF10043">
    <property type="entry name" value="DUF2279"/>
    <property type="match status" value="1"/>
</dbReference>
<keyword evidence="1" id="KW-0472">Membrane</keyword>
<dbReference type="RefSeq" id="WP_338237118.1">
    <property type="nucleotide sequence ID" value="NZ_BQKE01000001.1"/>
</dbReference>
<feature type="transmembrane region" description="Helical" evidence="1">
    <location>
        <begin position="111"/>
        <end position="134"/>
    </location>
</feature>
<dbReference type="AlphaFoldDB" id="A0AAN4VZK7"/>
<comment type="caution">
    <text evidence="2">The sequence shown here is derived from an EMBL/GenBank/DDBJ whole genome shotgun (WGS) entry which is preliminary data.</text>
</comment>
<feature type="transmembrane region" description="Helical" evidence="1">
    <location>
        <begin position="81"/>
        <end position="99"/>
    </location>
</feature>
<accession>A0AAN4VZK7</accession>
<proteinExistence type="predicted"/>
<dbReference type="InterPro" id="IPR018736">
    <property type="entry name" value="DUF2279_periplasmic_lipo"/>
</dbReference>
<keyword evidence="3" id="KW-1185">Reference proteome</keyword>
<reference evidence="2 3" key="1">
    <citation type="submission" date="2021-12" db="EMBL/GenBank/DDBJ databases">
        <title>Genome sequencing of bacteria with rrn-lacking chromosome and rrn-plasmid.</title>
        <authorList>
            <person name="Anda M."/>
            <person name="Iwasaki W."/>
        </authorList>
    </citation>
    <scope>NUCLEOTIDE SEQUENCE [LARGE SCALE GENOMIC DNA]</scope>
    <source>
        <strain evidence="2 3">NBRC 15940</strain>
    </source>
</reference>
<dbReference type="EMBL" id="BQKE01000001">
    <property type="protein sequence ID" value="GJM61607.1"/>
    <property type="molecule type" value="Genomic_DNA"/>
</dbReference>
<evidence type="ECO:0000256" key="1">
    <source>
        <dbReference type="SAM" id="Phobius"/>
    </source>
</evidence>
<sequence length="295" mass="34447">MSLSAAFWWLPLLCLILWMLMDSLPFKTGGEKAKLPKRLFYFLFWYVLLVVGLAIAWYQHMPLQGFHFFNDLDEWMGMDKLGHFFTCFQMVRWMNAYLKADIAEDQKRHRFAFWSGALVLFPIELMDGFGAGYGFSVYDMLANALGAFAAFIQLQTWGKVRWFPRFSFWPSDWAQHRPQLLGNNLGEQLLKDYNGQVYWSCYSLRALLRKPWVPSFLMLAIGYRAQGMVYGRMEENLAQGYQPTPSLLISVDFDYEQLPLGPFKKIQMILEMIKLPMPTVEVNSQGEVGFSLFYI</sequence>
<keyword evidence="1" id="KW-0812">Transmembrane</keyword>
<dbReference type="Proteomes" id="UP001310022">
    <property type="component" value="Unassembled WGS sequence"/>
</dbReference>
<organism evidence="2 3">
    <name type="scientific">Persicobacter diffluens</name>
    <dbReference type="NCBI Taxonomy" id="981"/>
    <lineage>
        <taxon>Bacteria</taxon>
        <taxon>Pseudomonadati</taxon>
        <taxon>Bacteroidota</taxon>
        <taxon>Cytophagia</taxon>
        <taxon>Cytophagales</taxon>
        <taxon>Persicobacteraceae</taxon>
        <taxon>Persicobacter</taxon>
    </lineage>
</organism>